<dbReference type="OrthoDB" id="5425848at2759"/>
<keyword evidence="7" id="KW-0732">Signal</keyword>
<dbReference type="Proteomes" id="UP000235023">
    <property type="component" value="Unassembled WGS sequence"/>
</dbReference>
<evidence type="ECO:0000256" key="4">
    <source>
        <dbReference type="ARBA" id="ARBA00023136"/>
    </source>
</evidence>
<feature type="region of interest" description="Disordered" evidence="5">
    <location>
        <begin position="261"/>
        <end position="292"/>
    </location>
</feature>
<dbReference type="PANTHER" id="PTHR15549:SF33">
    <property type="entry name" value="MEMBRANE PROTEIN WSC4, PUTATIVE (AFU_ORTHOLOGUE AFUA_5G09020)-RELATED"/>
    <property type="match status" value="1"/>
</dbReference>
<dbReference type="PANTHER" id="PTHR15549">
    <property type="entry name" value="PAIRED IMMUNOGLOBULIN-LIKE TYPE 2 RECEPTOR"/>
    <property type="match status" value="1"/>
</dbReference>
<feature type="chain" id="PRO_5014392616" description="Mid2 domain-containing protein" evidence="7">
    <location>
        <begin position="26"/>
        <end position="361"/>
    </location>
</feature>
<protein>
    <recommendedName>
        <fullName evidence="10">Mid2 domain-containing protein</fullName>
    </recommendedName>
</protein>
<evidence type="ECO:0000256" key="6">
    <source>
        <dbReference type="SAM" id="Phobius"/>
    </source>
</evidence>
<reference evidence="9" key="1">
    <citation type="submission" date="2017-12" db="EMBL/GenBank/DDBJ databases">
        <authorList>
            <consortium name="DOE Joint Genome Institute"/>
            <person name="Mondo S.J."/>
            <person name="Kjaerbolling I."/>
            <person name="Vesth T.C."/>
            <person name="Frisvad J.C."/>
            <person name="Nybo J.L."/>
            <person name="Theobald S."/>
            <person name="Kuo A."/>
            <person name="Bowyer P."/>
            <person name="Matsuda Y."/>
            <person name="Lyhne E.K."/>
            <person name="Kogle M.E."/>
            <person name="Clum A."/>
            <person name="Lipzen A."/>
            <person name="Salamov A."/>
            <person name="Ngan C.Y."/>
            <person name="Daum C."/>
            <person name="Chiniquy J."/>
            <person name="Barry K."/>
            <person name="LaButti K."/>
            <person name="Haridas S."/>
            <person name="Simmons B.A."/>
            <person name="Magnuson J.K."/>
            <person name="Mortensen U.H."/>
            <person name="Larsen T.O."/>
            <person name="Grigoriev I.V."/>
            <person name="Baker S.E."/>
            <person name="Andersen M.R."/>
            <person name="Nordberg H.P."/>
            <person name="Cantor M.N."/>
            <person name="Hua S.X."/>
        </authorList>
    </citation>
    <scope>NUCLEOTIDE SEQUENCE [LARGE SCALE GENOMIC DNA]</scope>
    <source>
        <strain evidence="9">IBT 19404</strain>
    </source>
</reference>
<dbReference type="AlphaFoldDB" id="A0A2J5I604"/>
<keyword evidence="9" id="KW-1185">Reference proteome</keyword>
<evidence type="ECO:0000313" key="9">
    <source>
        <dbReference type="Proteomes" id="UP000235023"/>
    </source>
</evidence>
<dbReference type="EMBL" id="KZ559505">
    <property type="protein sequence ID" value="PLN85345.1"/>
    <property type="molecule type" value="Genomic_DNA"/>
</dbReference>
<evidence type="ECO:0000256" key="1">
    <source>
        <dbReference type="ARBA" id="ARBA00004167"/>
    </source>
</evidence>
<sequence>MHIRHVLRPALPILALLTRFALSEASFAESELASNDTGVEKRCENPCGFYHQVCCEAGEKCTTNGSGQAVCSGGSGGGGGGGGGTWKVFTTTIVATETDLSTITSTWSSFVADETGSAGGSGKCDSELGESVCGNTCCGAAYVCHKDQCVVGSSSIWATATATPPVRGTSDSTVTQTATTTRGFDAPVGTDGAPLLEANAPSHGLSGGAIAGIVVGVIAGVFLLFLVCACLCCRGVIEALAACLGLGKRKRKDSYVDEHGHHHAHYAHGGRPEGRTWFGARPPAHESGEKKSKWGGWATVGIILGALALCLGLKRRQHHDEKSSDYTYPSTYYTYSEYTSTSMYSPWLIMNRVHPMLTVCQ</sequence>
<evidence type="ECO:0000256" key="5">
    <source>
        <dbReference type="SAM" id="MobiDB-lite"/>
    </source>
</evidence>
<evidence type="ECO:0008006" key="10">
    <source>
        <dbReference type="Google" id="ProtNLM"/>
    </source>
</evidence>
<keyword evidence="3 6" id="KW-1133">Transmembrane helix</keyword>
<evidence type="ECO:0000256" key="2">
    <source>
        <dbReference type="ARBA" id="ARBA00022692"/>
    </source>
</evidence>
<dbReference type="InterPro" id="IPR051694">
    <property type="entry name" value="Immunoregulatory_rcpt-like"/>
</dbReference>
<evidence type="ECO:0000313" key="8">
    <source>
        <dbReference type="EMBL" id="PLN85345.1"/>
    </source>
</evidence>
<proteinExistence type="predicted"/>
<keyword evidence="2 6" id="KW-0812">Transmembrane</keyword>
<dbReference type="GO" id="GO:0016020">
    <property type="term" value="C:membrane"/>
    <property type="evidence" value="ECO:0007669"/>
    <property type="project" value="UniProtKB-SubCell"/>
</dbReference>
<evidence type="ECO:0000256" key="7">
    <source>
        <dbReference type="SAM" id="SignalP"/>
    </source>
</evidence>
<organism evidence="8 9">
    <name type="scientific">Aspergillus taichungensis</name>
    <dbReference type="NCBI Taxonomy" id="482145"/>
    <lineage>
        <taxon>Eukaryota</taxon>
        <taxon>Fungi</taxon>
        <taxon>Dikarya</taxon>
        <taxon>Ascomycota</taxon>
        <taxon>Pezizomycotina</taxon>
        <taxon>Eurotiomycetes</taxon>
        <taxon>Eurotiomycetidae</taxon>
        <taxon>Eurotiales</taxon>
        <taxon>Aspergillaceae</taxon>
        <taxon>Aspergillus</taxon>
        <taxon>Aspergillus subgen. Circumdati</taxon>
    </lineage>
</organism>
<dbReference type="GO" id="GO:0071944">
    <property type="term" value="C:cell periphery"/>
    <property type="evidence" value="ECO:0007669"/>
    <property type="project" value="UniProtKB-ARBA"/>
</dbReference>
<name>A0A2J5I604_9EURO</name>
<feature type="compositionally biased region" description="Basic and acidic residues" evidence="5">
    <location>
        <begin position="283"/>
        <end position="292"/>
    </location>
</feature>
<feature type="transmembrane region" description="Helical" evidence="6">
    <location>
        <begin position="294"/>
        <end position="313"/>
    </location>
</feature>
<feature type="signal peptide" evidence="7">
    <location>
        <begin position="1"/>
        <end position="25"/>
    </location>
</feature>
<gene>
    <name evidence="8" type="ORF">BDW42DRAFT_2737</name>
</gene>
<keyword evidence="4 6" id="KW-0472">Membrane</keyword>
<evidence type="ECO:0000256" key="3">
    <source>
        <dbReference type="ARBA" id="ARBA00022989"/>
    </source>
</evidence>
<accession>A0A2J5I604</accession>
<comment type="subcellular location">
    <subcellularLocation>
        <location evidence="1">Membrane</location>
        <topology evidence="1">Single-pass membrane protein</topology>
    </subcellularLocation>
</comment>